<name>A0A1S6HVH9_9GAMM</name>
<feature type="transmembrane region" description="Helical" evidence="1">
    <location>
        <begin position="167"/>
        <end position="190"/>
    </location>
</feature>
<keyword evidence="1" id="KW-1133">Transmembrane helix</keyword>
<feature type="transmembrane region" description="Helical" evidence="1">
    <location>
        <begin position="140"/>
        <end position="160"/>
    </location>
</feature>
<dbReference type="EMBL" id="CP014782">
    <property type="protein sequence ID" value="AQS39509.1"/>
    <property type="molecule type" value="Genomic_DNA"/>
</dbReference>
<feature type="transmembrane region" description="Helical" evidence="1">
    <location>
        <begin position="367"/>
        <end position="388"/>
    </location>
</feature>
<dbReference type="NCBIfam" id="NF037982">
    <property type="entry name" value="Nramp_1"/>
    <property type="match status" value="1"/>
</dbReference>
<dbReference type="AlphaFoldDB" id="A0A1S6HVH9"/>
<evidence type="ECO:0000313" key="2">
    <source>
        <dbReference type="EMBL" id="AQS39509.1"/>
    </source>
</evidence>
<dbReference type="Proteomes" id="UP000189545">
    <property type="component" value="Chromosome"/>
</dbReference>
<sequence length="431" mass="46668">MNAMDKPQNDPSLNTPPNTGTQLSKVKYLLSALGPGLLMAAAAIGASHLVASTRAGAEFGWQLAWVILAVNLLKYPFFAAGARYTASTGESLLHGYLKQGRGYLLLFTGLNTIAAVASTAGVAMLTAAMLTLFVPLSIDLLALIVLLSSLALLIFGHYALLDKLTKVIMLCLTISTLIAVALAFNAPSVISPDFVSQSPWQWGYIGFLVAMMGWMPAPIEVSAWNSLWLLEKKKTTPITKEQAIFDFNFGYLTTAILAIVFLALGSLVMHGSGEQFSASGAKFASQLIDLYSQVLGSESRYLIGTVALLCIFSTTVTVIDGYSRTLNMGLRLLTKTQNTEKGLTRVMLSISAIGLGIILFFKGALLPLLEFVMILAFMTTVIFAWLNYKLMTSSALAESDRYGWKMKSLSMLGMTYLVGFALLFIYWMATK</sequence>
<keyword evidence="1" id="KW-0812">Transmembrane</keyword>
<dbReference type="STRING" id="225848.Sps_04423"/>
<feature type="transmembrane region" description="Helical" evidence="1">
    <location>
        <begin position="103"/>
        <end position="134"/>
    </location>
</feature>
<accession>A0A1S6HVH9</accession>
<evidence type="ECO:0000256" key="1">
    <source>
        <dbReference type="SAM" id="Phobius"/>
    </source>
</evidence>
<proteinExistence type="predicted"/>
<feature type="transmembrane region" description="Helical" evidence="1">
    <location>
        <begin position="301"/>
        <end position="322"/>
    </location>
</feature>
<reference evidence="2 3" key="1">
    <citation type="submission" date="2016-03" db="EMBL/GenBank/DDBJ databases">
        <title>Complete genome sequence of Shewanella psychrophila WP2, a deep sea bacterium isolated from west Pacific sediment.</title>
        <authorList>
            <person name="Xu G."/>
            <person name="Jian H."/>
        </authorList>
    </citation>
    <scope>NUCLEOTIDE SEQUENCE [LARGE SCALE GENOMIC DNA]</scope>
    <source>
        <strain evidence="2 3">WP2</strain>
    </source>
</reference>
<dbReference type="KEGG" id="spsw:Sps_04423"/>
<keyword evidence="3" id="KW-1185">Reference proteome</keyword>
<gene>
    <name evidence="2" type="ORF">Sps_04423</name>
</gene>
<organism evidence="2 3">
    <name type="scientific">Shewanella psychrophila</name>
    <dbReference type="NCBI Taxonomy" id="225848"/>
    <lineage>
        <taxon>Bacteria</taxon>
        <taxon>Pseudomonadati</taxon>
        <taxon>Pseudomonadota</taxon>
        <taxon>Gammaproteobacteria</taxon>
        <taxon>Alteromonadales</taxon>
        <taxon>Shewanellaceae</taxon>
        <taxon>Shewanella</taxon>
    </lineage>
</organism>
<feature type="transmembrane region" description="Helical" evidence="1">
    <location>
        <begin position="343"/>
        <end position="361"/>
    </location>
</feature>
<feature type="transmembrane region" description="Helical" evidence="1">
    <location>
        <begin position="409"/>
        <end position="429"/>
    </location>
</feature>
<feature type="transmembrane region" description="Helical" evidence="1">
    <location>
        <begin position="63"/>
        <end position="82"/>
    </location>
</feature>
<feature type="transmembrane region" description="Helical" evidence="1">
    <location>
        <begin position="28"/>
        <end position="51"/>
    </location>
</feature>
<keyword evidence="1" id="KW-0472">Membrane</keyword>
<feature type="transmembrane region" description="Helical" evidence="1">
    <location>
        <begin position="202"/>
        <end position="228"/>
    </location>
</feature>
<evidence type="ECO:0000313" key="3">
    <source>
        <dbReference type="Proteomes" id="UP000189545"/>
    </source>
</evidence>
<feature type="transmembrane region" description="Helical" evidence="1">
    <location>
        <begin position="249"/>
        <end position="269"/>
    </location>
</feature>
<protein>
    <submittedName>
        <fullName evidence="2">Mn2+/Fe2_transporter, NRAMP family</fullName>
    </submittedName>
</protein>